<reference evidence="3 4" key="2">
    <citation type="submission" date="2018-11" db="EMBL/GenBank/DDBJ databases">
        <authorList>
            <consortium name="Pathogen Informatics"/>
        </authorList>
    </citation>
    <scope>NUCLEOTIDE SEQUENCE [LARGE SCALE GENOMIC DNA]</scope>
</reference>
<dbReference type="PANTHER" id="PTHR19964">
    <property type="entry name" value="MULTIPLE PDZ DOMAIN PROTEIN"/>
    <property type="match status" value="1"/>
</dbReference>
<dbReference type="Pfam" id="PF00595">
    <property type="entry name" value="PDZ"/>
    <property type="match status" value="1"/>
</dbReference>
<feature type="domain" description="PDZ" evidence="2">
    <location>
        <begin position="73"/>
        <end position="142"/>
    </location>
</feature>
<feature type="region of interest" description="Disordered" evidence="1">
    <location>
        <begin position="153"/>
        <end position="173"/>
    </location>
</feature>
<dbReference type="PANTHER" id="PTHR19964:SF92">
    <property type="entry name" value="PATJ HOMOLOG"/>
    <property type="match status" value="1"/>
</dbReference>
<proteinExistence type="predicted"/>
<dbReference type="InterPro" id="IPR051342">
    <property type="entry name" value="PDZ_scaffold"/>
</dbReference>
<protein>
    <submittedName>
        <fullName evidence="5">PDZ domain-containing protein</fullName>
    </submittedName>
</protein>
<evidence type="ECO:0000259" key="2">
    <source>
        <dbReference type="PROSITE" id="PS50106"/>
    </source>
</evidence>
<dbReference type="Gene3D" id="2.30.42.10">
    <property type="match status" value="1"/>
</dbReference>
<dbReference type="Proteomes" id="UP000278807">
    <property type="component" value="Unassembled WGS sequence"/>
</dbReference>
<dbReference type="PROSITE" id="PS50106">
    <property type="entry name" value="PDZ"/>
    <property type="match status" value="1"/>
</dbReference>
<dbReference type="InterPro" id="IPR001478">
    <property type="entry name" value="PDZ"/>
</dbReference>
<dbReference type="InterPro" id="IPR036034">
    <property type="entry name" value="PDZ_sf"/>
</dbReference>
<evidence type="ECO:0000256" key="1">
    <source>
        <dbReference type="SAM" id="MobiDB-lite"/>
    </source>
</evidence>
<name>A0A0R3TLL6_RODNA</name>
<keyword evidence="4" id="KW-1185">Reference proteome</keyword>
<dbReference type="STRING" id="102285.A0A0R3TLL6"/>
<evidence type="ECO:0000313" key="5">
    <source>
        <dbReference type="WBParaSite" id="HNAJ_0000815001-mRNA-1"/>
    </source>
</evidence>
<dbReference type="SMART" id="SM00228">
    <property type="entry name" value="PDZ"/>
    <property type="match status" value="1"/>
</dbReference>
<evidence type="ECO:0000313" key="3">
    <source>
        <dbReference type="EMBL" id="VDO04007.1"/>
    </source>
</evidence>
<sequence>MEETALQCMVEFLFQEKFLWPYLCTFRVRRPNRDCEGLPLELGLFPFVATSYEANKKKTQIIKLKSEWSEVELICLQNDLNNGLGFGLLGNKTTGVLVRNIVPGGSADLGGNLRPGDLILRVGDVSTRGLSPDQVARILRQTAIANYNLRGASAETNSSTSSTSTTTTSPIMSTTPSVSLLVARSAQGSPTTLATVFEKQSQHPQL</sequence>
<reference evidence="5" key="1">
    <citation type="submission" date="2017-02" db="UniProtKB">
        <authorList>
            <consortium name="WormBaseParasite"/>
        </authorList>
    </citation>
    <scope>IDENTIFICATION</scope>
</reference>
<dbReference type="WBParaSite" id="HNAJ_0000815001-mRNA-1">
    <property type="protein sequence ID" value="HNAJ_0000815001-mRNA-1"/>
    <property type="gene ID" value="HNAJ_0000815001"/>
</dbReference>
<gene>
    <name evidence="3" type="ORF">HNAJ_LOCUS8146</name>
</gene>
<evidence type="ECO:0000313" key="4">
    <source>
        <dbReference type="Proteomes" id="UP000278807"/>
    </source>
</evidence>
<dbReference type="AlphaFoldDB" id="A0A0R3TLL6"/>
<dbReference type="OrthoDB" id="6264001at2759"/>
<feature type="compositionally biased region" description="Low complexity" evidence="1">
    <location>
        <begin position="156"/>
        <end position="173"/>
    </location>
</feature>
<accession>A0A0R3TLL6</accession>
<dbReference type="SUPFAM" id="SSF50156">
    <property type="entry name" value="PDZ domain-like"/>
    <property type="match status" value="1"/>
</dbReference>
<dbReference type="EMBL" id="UZAE01012207">
    <property type="protein sequence ID" value="VDO04007.1"/>
    <property type="molecule type" value="Genomic_DNA"/>
</dbReference>
<organism evidence="5">
    <name type="scientific">Rodentolepis nana</name>
    <name type="common">Dwarf tapeworm</name>
    <name type="synonym">Hymenolepis nana</name>
    <dbReference type="NCBI Taxonomy" id="102285"/>
    <lineage>
        <taxon>Eukaryota</taxon>
        <taxon>Metazoa</taxon>
        <taxon>Spiralia</taxon>
        <taxon>Lophotrochozoa</taxon>
        <taxon>Platyhelminthes</taxon>
        <taxon>Cestoda</taxon>
        <taxon>Eucestoda</taxon>
        <taxon>Cyclophyllidea</taxon>
        <taxon>Hymenolepididae</taxon>
        <taxon>Rodentolepis</taxon>
    </lineage>
</organism>